<evidence type="ECO:0000256" key="7">
    <source>
        <dbReference type="ARBA" id="ARBA00022833"/>
    </source>
</evidence>
<keyword evidence="11" id="KW-1185">Reference proteome</keyword>
<dbReference type="OrthoDB" id="8062037at2759"/>
<dbReference type="Pfam" id="PF13639">
    <property type="entry name" value="zf-RING_2"/>
    <property type="match status" value="1"/>
</dbReference>
<dbReference type="PANTHER" id="PTHR15710">
    <property type="entry name" value="E3 UBIQUITIN-PROTEIN LIGASE PRAJA"/>
    <property type="match status" value="1"/>
</dbReference>
<evidence type="ECO:0000256" key="1">
    <source>
        <dbReference type="ARBA" id="ARBA00000900"/>
    </source>
</evidence>
<keyword evidence="3" id="KW-0808">Transferase</keyword>
<gene>
    <name evidence="10" type="ORF">ISN44_As01g014470</name>
</gene>
<comment type="catalytic activity">
    <reaction evidence="1">
        <text>S-ubiquitinyl-[E2 ubiquitin-conjugating enzyme]-L-cysteine + [acceptor protein]-L-lysine = [E2 ubiquitin-conjugating enzyme]-L-cysteine + N(6)-ubiquitinyl-[acceptor protein]-L-lysine.</text>
        <dbReference type="EC" id="2.3.2.27"/>
    </reaction>
</comment>
<dbReference type="GO" id="GO:0016567">
    <property type="term" value="P:protein ubiquitination"/>
    <property type="evidence" value="ECO:0007669"/>
    <property type="project" value="TreeGrafter"/>
</dbReference>
<evidence type="ECO:0000313" key="11">
    <source>
        <dbReference type="Proteomes" id="UP000694251"/>
    </source>
</evidence>
<protein>
    <recommendedName>
        <fullName evidence="2">RING-type E3 ubiquitin transferase</fullName>
        <ecNumber evidence="2">2.3.2.27</ecNumber>
    </recommendedName>
</protein>
<sequence length="181" mass="19868">MSSENDFAEFSSMFERMIQGGGDGLSRFLPVIVALAAREDDDDQESTNQTTNPRLVMIRSGFGLDDFFSGGGKQGRSPASKSAVENMPRVVIGEDKEKGGSCAICLEEWSKGDLAAEMPCKHEFHSKCVEEWLGMHATCPMCRYEMSVEEVEEEKKVGILIGFSINAGERRNAAEDGGRRS</sequence>
<evidence type="ECO:0000256" key="4">
    <source>
        <dbReference type="ARBA" id="ARBA00022723"/>
    </source>
</evidence>
<dbReference type="GO" id="GO:0061630">
    <property type="term" value="F:ubiquitin protein ligase activity"/>
    <property type="evidence" value="ECO:0007669"/>
    <property type="project" value="UniProtKB-EC"/>
</dbReference>
<dbReference type="SMART" id="SM00184">
    <property type="entry name" value="RING"/>
    <property type="match status" value="1"/>
</dbReference>
<name>A0A8T2H3D5_ARASU</name>
<evidence type="ECO:0000256" key="2">
    <source>
        <dbReference type="ARBA" id="ARBA00012483"/>
    </source>
</evidence>
<dbReference type="EMBL" id="JAEFBJ010000001">
    <property type="protein sequence ID" value="KAG7654248.1"/>
    <property type="molecule type" value="Genomic_DNA"/>
</dbReference>
<proteinExistence type="predicted"/>
<dbReference type="InterPro" id="IPR001841">
    <property type="entry name" value="Znf_RING"/>
</dbReference>
<evidence type="ECO:0000256" key="5">
    <source>
        <dbReference type="ARBA" id="ARBA00022771"/>
    </source>
</evidence>
<dbReference type="PANTHER" id="PTHR15710:SF184">
    <property type="entry name" value="RING_U-BOX SUPERFAMILY PROTEIN"/>
    <property type="match status" value="1"/>
</dbReference>
<keyword evidence="4" id="KW-0479">Metal-binding</keyword>
<reference evidence="10 11" key="1">
    <citation type="submission" date="2020-12" db="EMBL/GenBank/DDBJ databases">
        <title>Concerted genomic and epigenomic changes stabilize Arabidopsis allopolyploids.</title>
        <authorList>
            <person name="Chen Z."/>
        </authorList>
    </citation>
    <scope>NUCLEOTIDE SEQUENCE [LARGE SCALE GENOMIC DNA]</scope>
    <source>
        <strain evidence="10">As9502</strain>
        <tissue evidence="10">Leaf</tissue>
    </source>
</reference>
<evidence type="ECO:0000259" key="9">
    <source>
        <dbReference type="PROSITE" id="PS50089"/>
    </source>
</evidence>
<dbReference type="FunFam" id="3.30.40.10:FF:000127">
    <property type="entry name" value="E3 ubiquitin-protein ligase RNF181"/>
    <property type="match status" value="1"/>
</dbReference>
<feature type="domain" description="RING-type" evidence="9">
    <location>
        <begin position="102"/>
        <end position="143"/>
    </location>
</feature>
<dbReference type="CDD" id="cd16454">
    <property type="entry name" value="RING-H2_PA-TM-RING"/>
    <property type="match status" value="1"/>
</dbReference>
<evidence type="ECO:0000256" key="8">
    <source>
        <dbReference type="PROSITE-ProRule" id="PRU00175"/>
    </source>
</evidence>
<evidence type="ECO:0000256" key="3">
    <source>
        <dbReference type="ARBA" id="ARBA00022679"/>
    </source>
</evidence>
<dbReference type="GO" id="GO:0005737">
    <property type="term" value="C:cytoplasm"/>
    <property type="evidence" value="ECO:0007669"/>
    <property type="project" value="TreeGrafter"/>
</dbReference>
<keyword evidence="6" id="KW-0833">Ubl conjugation pathway</keyword>
<keyword evidence="5 8" id="KW-0863">Zinc-finger</keyword>
<dbReference type="Proteomes" id="UP000694251">
    <property type="component" value="Chromosome 1"/>
</dbReference>
<dbReference type="PROSITE" id="PS50089">
    <property type="entry name" value="ZF_RING_2"/>
    <property type="match status" value="1"/>
</dbReference>
<comment type="caution">
    <text evidence="10">The sequence shown here is derived from an EMBL/GenBank/DDBJ whole genome shotgun (WGS) entry which is preliminary data.</text>
</comment>
<dbReference type="GO" id="GO:0008270">
    <property type="term" value="F:zinc ion binding"/>
    <property type="evidence" value="ECO:0007669"/>
    <property type="project" value="UniProtKB-KW"/>
</dbReference>
<dbReference type="EC" id="2.3.2.27" evidence="2"/>
<organism evidence="10 11">
    <name type="scientific">Arabidopsis suecica</name>
    <name type="common">Swedish thale-cress</name>
    <name type="synonym">Cardaminopsis suecica</name>
    <dbReference type="NCBI Taxonomy" id="45249"/>
    <lineage>
        <taxon>Eukaryota</taxon>
        <taxon>Viridiplantae</taxon>
        <taxon>Streptophyta</taxon>
        <taxon>Embryophyta</taxon>
        <taxon>Tracheophyta</taxon>
        <taxon>Spermatophyta</taxon>
        <taxon>Magnoliopsida</taxon>
        <taxon>eudicotyledons</taxon>
        <taxon>Gunneridae</taxon>
        <taxon>Pentapetalae</taxon>
        <taxon>rosids</taxon>
        <taxon>malvids</taxon>
        <taxon>Brassicales</taxon>
        <taxon>Brassicaceae</taxon>
        <taxon>Camelineae</taxon>
        <taxon>Arabidopsis</taxon>
    </lineage>
</organism>
<evidence type="ECO:0000313" key="10">
    <source>
        <dbReference type="EMBL" id="KAG7654248.1"/>
    </source>
</evidence>
<accession>A0A8T2H3D5</accession>
<keyword evidence="7" id="KW-0862">Zinc</keyword>
<evidence type="ECO:0000256" key="6">
    <source>
        <dbReference type="ARBA" id="ARBA00022786"/>
    </source>
</evidence>
<dbReference type="AlphaFoldDB" id="A0A8T2H3D5"/>